<feature type="compositionally biased region" description="Basic and acidic residues" evidence="3">
    <location>
        <begin position="33"/>
        <end position="47"/>
    </location>
</feature>
<accession>G7H7H9</accession>
<dbReference type="EMBL" id="BAEE01000088">
    <property type="protein sequence ID" value="GAB11804.1"/>
    <property type="molecule type" value="Genomic_DNA"/>
</dbReference>
<dbReference type="RefSeq" id="WP_007323878.1">
    <property type="nucleotide sequence ID" value="NZ_BAEE01000088.1"/>
</dbReference>
<feature type="region of interest" description="Disordered" evidence="3">
    <location>
        <begin position="225"/>
        <end position="248"/>
    </location>
</feature>
<feature type="transmembrane region" description="Helical" evidence="4">
    <location>
        <begin position="60"/>
        <end position="82"/>
    </location>
</feature>
<reference evidence="5 6" key="1">
    <citation type="submission" date="2011-11" db="EMBL/GenBank/DDBJ databases">
        <title>Whole genome shotgun sequence of Gordonia araii NBRC 100433.</title>
        <authorList>
            <person name="Yoshida Y."/>
            <person name="Hosoyama A."/>
            <person name="Tsuchikane K."/>
            <person name="Katsumata H."/>
            <person name="Yamazaki S."/>
            <person name="Fujita N."/>
        </authorList>
    </citation>
    <scope>NUCLEOTIDE SEQUENCE [LARGE SCALE GENOMIC DNA]</scope>
    <source>
        <strain evidence="5 6">NBRC 100433</strain>
    </source>
</reference>
<dbReference type="GO" id="GO:0016020">
    <property type="term" value="C:membrane"/>
    <property type="evidence" value="ECO:0007669"/>
    <property type="project" value="UniProtKB-SubCell"/>
</dbReference>
<keyword evidence="4" id="KW-1133">Transmembrane helix</keyword>
<protein>
    <submittedName>
        <fullName evidence="5">Uncharacterized protein</fullName>
    </submittedName>
</protein>
<comment type="caution">
    <text evidence="5">The sequence shown here is derived from an EMBL/GenBank/DDBJ whole genome shotgun (WGS) entry which is preliminary data.</text>
</comment>
<feature type="region of interest" description="Disordered" evidence="3">
    <location>
        <begin position="1"/>
        <end position="52"/>
    </location>
</feature>
<feature type="compositionally biased region" description="Low complexity" evidence="3">
    <location>
        <begin position="225"/>
        <end position="242"/>
    </location>
</feature>
<keyword evidence="6" id="KW-1185">Reference proteome</keyword>
<gene>
    <name evidence="5" type="ORF">GOARA_088_00680</name>
</gene>
<dbReference type="PANTHER" id="PTHR37042:SF4">
    <property type="entry name" value="OUTER MEMBRANE PROTEIN RV1973"/>
    <property type="match status" value="1"/>
</dbReference>
<dbReference type="Proteomes" id="UP000035088">
    <property type="component" value="Unassembled WGS sequence"/>
</dbReference>
<name>G7H7H9_9ACTN</name>
<dbReference type="AlphaFoldDB" id="G7H7H9"/>
<evidence type="ECO:0000256" key="1">
    <source>
        <dbReference type="ARBA" id="ARBA00004370"/>
    </source>
</evidence>
<dbReference type="PANTHER" id="PTHR37042">
    <property type="entry name" value="OUTER MEMBRANE PROTEIN RV1973"/>
    <property type="match status" value="1"/>
</dbReference>
<evidence type="ECO:0000313" key="5">
    <source>
        <dbReference type="EMBL" id="GAB11804.1"/>
    </source>
</evidence>
<keyword evidence="2 4" id="KW-0472">Membrane</keyword>
<dbReference type="STRING" id="1073574.GOARA_088_00680"/>
<keyword evidence="4" id="KW-0812">Transmembrane</keyword>
<feature type="compositionally biased region" description="Acidic residues" evidence="3">
    <location>
        <begin position="11"/>
        <end position="32"/>
    </location>
</feature>
<proteinExistence type="predicted"/>
<evidence type="ECO:0000256" key="3">
    <source>
        <dbReference type="SAM" id="MobiDB-lite"/>
    </source>
</evidence>
<comment type="subcellular location">
    <subcellularLocation>
        <location evidence="1">Membrane</location>
    </subcellularLocation>
</comment>
<evidence type="ECO:0000256" key="2">
    <source>
        <dbReference type="ARBA" id="ARBA00023136"/>
    </source>
</evidence>
<dbReference type="OrthoDB" id="4382097at2"/>
<feature type="compositionally biased region" description="Basic and acidic residues" evidence="3">
    <location>
        <begin position="1"/>
        <end position="10"/>
    </location>
</feature>
<evidence type="ECO:0000256" key="4">
    <source>
        <dbReference type="SAM" id="Phobius"/>
    </source>
</evidence>
<organism evidence="5 6">
    <name type="scientific">Gordonia araii NBRC 100433</name>
    <dbReference type="NCBI Taxonomy" id="1073574"/>
    <lineage>
        <taxon>Bacteria</taxon>
        <taxon>Bacillati</taxon>
        <taxon>Actinomycetota</taxon>
        <taxon>Actinomycetes</taxon>
        <taxon>Mycobacteriales</taxon>
        <taxon>Gordoniaceae</taxon>
        <taxon>Gordonia</taxon>
    </lineage>
</organism>
<evidence type="ECO:0000313" key="6">
    <source>
        <dbReference type="Proteomes" id="UP000035088"/>
    </source>
</evidence>
<sequence>MSDDEIRPDDAEFEDAAIDEPAADEADESAAAEDEKPAVKPGEKAESTRGASATFGNRSLALASLVAIVGLVVGVIGVVVGYRAYHDGRTENVRDAVLATAETAAMNVTTIDPRNPDKFKENVESVLTGRALQELRGKGFEEVLSRKDAPGRLEGRVRRSAVTEVNRGERAGKALVYVDVVAKAPNQPNVNQTMGFLISVRNIDGNYMADSIAAFNPISYADQRANQRGAQQNQNPNQQNPGQQGGGN</sequence>